<dbReference type="EMBL" id="JH711585">
    <property type="protein sequence ID" value="EIW76826.1"/>
    <property type="molecule type" value="Genomic_DNA"/>
</dbReference>
<evidence type="ECO:0008006" key="4">
    <source>
        <dbReference type="Google" id="ProtNLM"/>
    </source>
</evidence>
<dbReference type="OrthoDB" id="4045395at2759"/>
<sequence>MMHLGSPSISERVSIAFPPEPPSEDSSVLCLTSRAYQDGKTGDSQTLYLDLRLSLPLVQDSDLNLGFAGLRETLATEPRVRVRWNRTIDSGRDEPDDGAPPDLPDEGDMITRWDPELGREVEVELGKTWNADARKVQDYEEVWSEGDIPSGSEYIFAVQDRLPKDSGDLHFSTTFLARLGHHALALAQEPRGAFQAVRLSQGENGHWSTVYDNTSGSNLYKDVVALVARTHGEKKRGDTLKLASNTKWVVFDVGRA</sequence>
<feature type="region of interest" description="Disordered" evidence="1">
    <location>
        <begin position="1"/>
        <end position="27"/>
    </location>
</feature>
<dbReference type="RefSeq" id="XP_007773152.1">
    <property type="nucleotide sequence ID" value="XM_007774962.1"/>
</dbReference>
<organism evidence="2 3">
    <name type="scientific">Coniophora puteana (strain RWD-64-598)</name>
    <name type="common">Brown rot fungus</name>
    <dbReference type="NCBI Taxonomy" id="741705"/>
    <lineage>
        <taxon>Eukaryota</taxon>
        <taxon>Fungi</taxon>
        <taxon>Dikarya</taxon>
        <taxon>Basidiomycota</taxon>
        <taxon>Agaricomycotina</taxon>
        <taxon>Agaricomycetes</taxon>
        <taxon>Agaricomycetidae</taxon>
        <taxon>Boletales</taxon>
        <taxon>Coniophorineae</taxon>
        <taxon>Coniophoraceae</taxon>
        <taxon>Coniophora</taxon>
    </lineage>
</organism>
<protein>
    <recommendedName>
        <fullName evidence="4">Protein HRI1</fullName>
    </recommendedName>
</protein>
<dbReference type="GeneID" id="19201357"/>
<dbReference type="Proteomes" id="UP000053558">
    <property type="component" value="Unassembled WGS sequence"/>
</dbReference>
<dbReference type="InterPro" id="IPR043047">
    <property type="entry name" value="Hri1_N_sf"/>
</dbReference>
<dbReference type="Pfam" id="PF16815">
    <property type="entry name" value="HRI1"/>
    <property type="match status" value="1"/>
</dbReference>
<accession>A0A5M3MCR5</accession>
<dbReference type="Gene3D" id="2.40.128.320">
    <property type="entry name" value="Protein HRI1, N-terminal domain"/>
    <property type="match status" value="1"/>
</dbReference>
<feature type="region of interest" description="Disordered" evidence="1">
    <location>
        <begin position="86"/>
        <end position="111"/>
    </location>
</feature>
<dbReference type="OMA" id="RRYSEIW"/>
<dbReference type="AlphaFoldDB" id="A0A5M3MCR5"/>
<proteinExistence type="predicted"/>
<evidence type="ECO:0000256" key="1">
    <source>
        <dbReference type="SAM" id="MobiDB-lite"/>
    </source>
</evidence>
<dbReference type="KEGG" id="cput:CONPUDRAFT_139479"/>
<keyword evidence="3" id="KW-1185">Reference proteome</keyword>
<gene>
    <name evidence="2" type="ORF">CONPUDRAFT_139479</name>
</gene>
<name>A0A5M3MCR5_CONPW</name>
<evidence type="ECO:0000313" key="3">
    <source>
        <dbReference type="Proteomes" id="UP000053558"/>
    </source>
</evidence>
<comment type="caution">
    <text evidence="2">The sequence shown here is derived from an EMBL/GenBank/DDBJ whole genome shotgun (WGS) entry which is preliminary data.</text>
</comment>
<dbReference type="InterPro" id="IPR031818">
    <property type="entry name" value="Hri1"/>
</dbReference>
<evidence type="ECO:0000313" key="2">
    <source>
        <dbReference type="EMBL" id="EIW76826.1"/>
    </source>
</evidence>
<reference evidence="3" key="1">
    <citation type="journal article" date="2012" name="Science">
        <title>The Paleozoic origin of enzymatic lignin decomposition reconstructed from 31 fungal genomes.</title>
        <authorList>
            <person name="Floudas D."/>
            <person name="Binder M."/>
            <person name="Riley R."/>
            <person name="Barry K."/>
            <person name="Blanchette R.A."/>
            <person name="Henrissat B."/>
            <person name="Martinez A.T."/>
            <person name="Otillar R."/>
            <person name="Spatafora J.W."/>
            <person name="Yadav J.S."/>
            <person name="Aerts A."/>
            <person name="Benoit I."/>
            <person name="Boyd A."/>
            <person name="Carlson A."/>
            <person name="Copeland A."/>
            <person name="Coutinho P.M."/>
            <person name="de Vries R.P."/>
            <person name="Ferreira P."/>
            <person name="Findley K."/>
            <person name="Foster B."/>
            <person name="Gaskell J."/>
            <person name="Glotzer D."/>
            <person name="Gorecki P."/>
            <person name="Heitman J."/>
            <person name="Hesse C."/>
            <person name="Hori C."/>
            <person name="Igarashi K."/>
            <person name="Jurgens J.A."/>
            <person name="Kallen N."/>
            <person name="Kersten P."/>
            <person name="Kohler A."/>
            <person name="Kuees U."/>
            <person name="Kumar T.K.A."/>
            <person name="Kuo A."/>
            <person name="LaButti K."/>
            <person name="Larrondo L.F."/>
            <person name="Lindquist E."/>
            <person name="Ling A."/>
            <person name="Lombard V."/>
            <person name="Lucas S."/>
            <person name="Lundell T."/>
            <person name="Martin R."/>
            <person name="McLaughlin D.J."/>
            <person name="Morgenstern I."/>
            <person name="Morin E."/>
            <person name="Murat C."/>
            <person name="Nagy L.G."/>
            <person name="Nolan M."/>
            <person name="Ohm R.A."/>
            <person name="Patyshakuliyeva A."/>
            <person name="Rokas A."/>
            <person name="Ruiz-Duenas F.J."/>
            <person name="Sabat G."/>
            <person name="Salamov A."/>
            <person name="Samejima M."/>
            <person name="Schmutz J."/>
            <person name="Slot J.C."/>
            <person name="St John F."/>
            <person name="Stenlid J."/>
            <person name="Sun H."/>
            <person name="Sun S."/>
            <person name="Syed K."/>
            <person name="Tsang A."/>
            <person name="Wiebenga A."/>
            <person name="Young D."/>
            <person name="Pisabarro A."/>
            <person name="Eastwood D.C."/>
            <person name="Martin F."/>
            <person name="Cullen D."/>
            <person name="Grigoriev I.V."/>
            <person name="Hibbett D.S."/>
        </authorList>
    </citation>
    <scope>NUCLEOTIDE SEQUENCE [LARGE SCALE GENOMIC DNA]</scope>
    <source>
        <strain evidence="3">RWD-64-598 SS2</strain>
    </source>
</reference>
<feature type="compositionally biased region" description="Acidic residues" evidence="1">
    <location>
        <begin position="94"/>
        <end position="108"/>
    </location>
</feature>